<evidence type="ECO:0000256" key="5">
    <source>
        <dbReference type="ARBA" id="ARBA00022679"/>
    </source>
</evidence>
<dbReference type="Pfam" id="PF00512">
    <property type="entry name" value="HisKA"/>
    <property type="match status" value="1"/>
</dbReference>
<name>A0A5S4H9E1_9ACTN</name>
<evidence type="ECO:0000256" key="8">
    <source>
        <dbReference type="PROSITE-ProRule" id="PRU00169"/>
    </source>
</evidence>
<evidence type="ECO:0000256" key="6">
    <source>
        <dbReference type="ARBA" id="ARBA00022777"/>
    </source>
</evidence>
<gene>
    <name evidence="12" type="ORF">ETD96_04800</name>
</gene>
<dbReference type="InterPro" id="IPR011006">
    <property type="entry name" value="CheY-like_superfamily"/>
</dbReference>
<dbReference type="SUPFAM" id="SSF47384">
    <property type="entry name" value="Homodimeric domain of signal transducing histidine kinase"/>
    <property type="match status" value="1"/>
</dbReference>
<reference evidence="12 13" key="1">
    <citation type="submission" date="2019-05" db="EMBL/GenBank/DDBJ databases">
        <title>Draft genome sequence of Actinomadura geliboluensis A8036.</title>
        <authorList>
            <person name="Saricaoglu S."/>
            <person name="Isik K."/>
        </authorList>
    </citation>
    <scope>NUCLEOTIDE SEQUENCE [LARGE SCALE GENOMIC DNA]</scope>
    <source>
        <strain evidence="12 13">A8036</strain>
    </source>
</reference>
<dbReference type="SMART" id="SM00388">
    <property type="entry name" value="HisKA"/>
    <property type="match status" value="1"/>
</dbReference>
<dbReference type="AlphaFoldDB" id="A0A5S4H9E1"/>
<evidence type="ECO:0000256" key="4">
    <source>
        <dbReference type="ARBA" id="ARBA00022553"/>
    </source>
</evidence>
<dbReference type="SMART" id="SM00387">
    <property type="entry name" value="HATPase_c"/>
    <property type="match status" value="1"/>
</dbReference>
<dbReference type="Gene3D" id="3.40.50.2300">
    <property type="match status" value="1"/>
</dbReference>
<keyword evidence="4 8" id="KW-0597">Phosphoprotein</keyword>
<accession>A0A5S4H9E1</accession>
<dbReference type="Gene3D" id="3.30.565.10">
    <property type="entry name" value="Histidine kinase-like ATPase, C-terminal domain"/>
    <property type="match status" value="1"/>
</dbReference>
<evidence type="ECO:0000256" key="2">
    <source>
        <dbReference type="ARBA" id="ARBA00004236"/>
    </source>
</evidence>
<dbReference type="InterPro" id="IPR036097">
    <property type="entry name" value="HisK_dim/P_sf"/>
</dbReference>
<keyword evidence="7" id="KW-0902">Two-component regulatory system</keyword>
<dbReference type="Gene3D" id="1.10.287.130">
    <property type="match status" value="1"/>
</dbReference>
<evidence type="ECO:0000256" key="9">
    <source>
        <dbReference type="SAM" id="Coils"/>
    </source>
</evidence>
<dbReference type="PROSITE" id="PS50110">
    <property type="entry name" value="RESPONSE_REGULATORY"/>
    <property type="match status" value="1"/>
</dbReference>
<evidence type="ECO:0000256" key="3">
    <source>
        <dbReference type="ARBA" id="ARBA00012438"/>
    </source>
</evidence>
<evidence type="ECO:0000259" key="10">
    <source>
        <dbReference type="PROSITE" id="PS50109"/>
    </source>
</evidence>
<proteinExistence type="predicted"/>
<dbReference type="OrthoDB" id="340764at2"/>
<dbReference type="SUPFAM" id="SSF55874">
    <property type="entry name" value="ATPase domain of HSP90 chaperone/DNA topoisomerase II/histidine kinase"/>
    <property type="match status" value="1"/>
</dbReference>
<keyword evidence="6" id="KW-0418">Kinase</keyword>
<dbReference type="InterPro" id="IPR003661">
    <property type="entry name" value="HisK_dim/P_dom"/>
</dbReference>
<dbReference type="EC" id="2.7.13.3" evidence="3"/>
<sequence length="573" mass="61699">MAEDLVRMEISDEEGVFTVRRAGRQVAAAVGLEHQDQVRVATALSEVGRELYACSGLVSVAFRLDPGRHPALVVELDLRPRPDAVRTTACQVAAARLVSLLEEEETAEGGVRLRLRKDLPSGAAPVGEGELSRLRARLSRLHPLPALEELQTQNTELTAALTDLQRRQEELRTLNAELEETNHGVMALYSELSEELEETNRGVVALYAELEEKSDQLREAGEAKNRFWAGISHELRTPVNGVIGLTRLLLDPSADPLTEEQRQQITLIRDTGGTLLSMVNELLDMARAEQGRLEPNPAPVDVPALLAEQAELLNPMAEQAGLSLVVDDADAPRDFVTDPEMLSRILRNLVGNGLKFTEEGGVRVSARRAGEDVEFTVADTGVGIPPDERERVFEEFHRVPGSGGTGTGLGLPFARRLARILGGDVTLDSAVGEGTTATVRLPPYRDMAHLDLGHVLIVDDDATARRTLRDLVDASADRVSEAADGTAALAAAAADPPDLVLLDLRMPGRDGYDVLAGLPTGTPVVLVTSANAAASDDPRLRRADAVLGKDRIGPESLAAAIRSAHARRAREGR</sequence>
<dbReference type="InterPro" id="IPR001789">
    <property type="entry name" value="Sig_transdc_resp-reg_receiver"/>
</dbReference>
<dbReference type="PROSITE" id="PS50109">
    <property type="entry name" value="HIS_KIN"/>
    <property type="match status" value="1"/>
</dbReference>
<evidence type="ECO:0000256" key="1">
    <source>
        <dbReference type="ARBA" id="ARBA00000085"/>
    </source>
</evidence>
<evidence type="ECO:0000313" key="12">
    <source>
        <dbReference type="EMBL" id="TMR41602.1"/>
    </source>
</evidence>
<feature type="domain" description="Histidine kinase" evidence="10">
    <location>
        <begin position="230"/>
        <end position="445"/>
    </location>
</feature>
<protein>
    <recommendedName>
        <fullName evidence="3">histidine kinase</fullName>
        <ecNumber evidence="3">2.7.13.3</ecNumber>
    </recommendedName>
</protein>
<dbReference type="InterPro" id="IPR005467">
    <property type="entry name" value="His_kinase_dom"/>
</dbReference>
<organism evidence="12 13">
    <name type="scientific">Actinomadura geliboluensis</name>
    <dbReference type="NCBI Taxonomy" id="882440"/>
    <lineage>
        <taxon>Bacteria</taxon>
        <taxon>Bacillati</taxon>
        <taxon>Actinomycetota</taxon>
        <taxon>Actinomycetes</taxon>
        <taxon>Streptosporangiales</taxon>
        <taxon>Thermomonosporaceae</taxon>
        <taxon>Actinomadura</taxon>
    </lineage>
</organism>
<keyword evidence="5" id="KW-0808">Transferase</keyword>
<feature type="coiled-coil region" evidence="9">
    <location>
        <begin position="147"/>
        <end position="213"/>
    </location>
</feature>
<dbReference type="RefSeq" id="WP_138634666.1">
    <property type="nucleotide sequence ID" value="NZ_JASWDG010000097.1"/>
</dbReference>
<comment type="catalytic activity">
    <reaction evidence="1">
        <text>ATP + protein L-histidine = ADP + protein N-phospho-L-histidine.</text>
        <dbReference type="EC" id="2.7.13.3"/>
    </reaction>
</comment>
<dbReference type="GO" id="GO:0005886">
    <property type="term" value="C:plasma membrane"/>
    <property type="evidence" value="ECO:0007669"/>
    <property type="project" value="UniProtKB-SubCell"/>
</dbReference>
<dbReference type="InterPro" id="IPR003594">
    <property type="entry name" value="HATPase_dom"/>
</dbReference>
<dbReference type="PRINTS" id="PR00344">
    <property type="entry name" value="BCTRLSENSOR"/>
</dbReference>
<dbReference type="EMBL" id="VCKZ01000018">
    <property type="protein sequence ID" value="TMR41602.1"/>
    <property type="molecule type" value="Genomic_DNA"/>
</dbReference>
<evidence type="ECO:0000313" key="13">
    <source>
        <dbReference type="Proteomes" id="UP000305238"/>
    </source>
</evidence>
<evidence type="ECO:0000259" key="11">
    <source>
        <dbReference type="PROSITE" id="PS50110"/>
    </source>
</evidence>
<dbReference type="Pfam" id="PF02518">
    <property type="entry name" value="HATPase_c"/>
    <property type="match status" value="1"/>
</dbReference>
<dbReference type="CDD" id="cd00156">
    <property type="entry name" value="REC"/>
    <property type="match status" value="1"/>
</dbReference>
<dbReference type="CDD" id="cd00082">
    <property type="entry name" value="HisKA"/>
    <property type="match status" value="1"/>
</dbReference>
<comment type="caution">
    <text evidence="12">The sequence shown here is derived from an EMBL/GenBank/DDBJ whole genome shotgun (WGS) entry which is preliminary data.</text>
</comment>
<keyword evidence="9" id="KW-0175">Coiled coil</keyword>
<dbReference type="SMART" id="SM00448">
    <property type="entry name" value="REC"/>
    <property type="match status" value="1"/>
</dbReference>
<dbReference type="Pfam" id="PF00072">
    <property type="entry name" value="Response_reg"/>
    <property type="match status" value="1"/>
</dbReference>
<keyword evidence="13" id="KW-1185">Reference proteome</keyword>
<comment type="subcellular location">
    <subcellularLocation>
        <location evidence="2">Cell membrane</location>
    </subcellularLocation>
</comment>
<evidence type="ECO:0000256" key="7">
    <source>
        <dbReference type="ARBA" id="ARBA00023012"/>
    </source>
</evidence>
<feature type="modified residue" description="4-aspartylphosphate" evidence="8">
    <location>
        <position position="503"/>
    </location>
</feature>
<dbReference type="InterPro" id="IPR036890">
    <property type="entry name" value="HATPase_C_sf"/>
</dbReference>
<dbReference type="PANTHER" id="PTHR43047:SF64">
    <property type="entry name" value="HISTIDINE KINASE CONTAINING CHEY-HOMOLOGOUS RECEIVER DOMAIN AND PAS DOMAIN-RELATED"/>
    <property type="match status" value="1"/>
</dbReference>
<dbReference type="PANTHER" id="PTHR43047">
    <property type="entry name" value="TWO-COMPONENT HISTIDINE PROTEIN KINASE"/>
    <property type="match status" value="1"/>
</dbReference>
<feature type="domain" description="Response regulatory" evidence="11">
    <location>
        <begin position="454"/>
        <end position="564"/>
    </location>
</feature>
<dbReference type="Proteomes" id="UP000305238">
    <property type="component" value="Unassembled WGS sequence"/>
</dbReference>
<dbReference type="InterPro" id="IPR004358">
    <property type="entry name" value="Sig_transdc_His_kin-like_C"/>
</dbReference>
<dbReference type="GO" id="GO:0000155">
    <property type="term" value="F:phosphorelay sensor kinase activity"/>
    <property type="evidence" value="ECO:0007669"/>
    <property type="project" value="InterPro"/>
</dbReference>
<dbReference type="SUPFAM" id="SSF52172">
    <property type="entry name" value="CheY-like"/>
    <property type="match status" value="1"/>
</dbReference>